<dbReference type="PIRSF" id="PIRSF002889">
    <property type="entry name" value="Rod_FlgB"/>
    <property type="match status" value="1"/>
</dbReference>
<evidence type="ECO:0000313" key="8">
    <source>
        <dbReference type="Proteomes" id="UP000320390"/>
    </source>
</evidence>
<comment type="subunit">
    <text evidence="6">The basal body constitutes a major portion of the flagellar organelle and consists of a number of rings mounted on a central rod.</text>
</comment>
<evidence type="ECO:0000256" key="5">
    <source>
        <dbReference type="ARBA" id="ARBA00024934"/>
    </source>
</evidence>
<name>A0A518ELN9_9BACT</name>
<keyword evidence="7" id="KW-0282">Flagellum</keyword>
<reference evidence="7 8" key="1">
    <citation type="submission" date="2019-02" db="EMBL/GenBank/DDBJ databases">
        <title>Deep-cultivation of Planctomycetes and their phenomic and genomic characterization uncovers novel biology.</title>
        <authorList>
            <person name="Wiegand S."/>
            <person name="Jogler M."/>
            <person name="Boedeker C."/>
            <person name="Pinto D."/>
            <person name="Vollmers J."/>
            <person name="Rivas-Marin E."/>
            <person name="Kohn T."/>
            <person name="Peeters S.H."/>
            <person name="Heuer A."/>
            <person name="Rast P."/>
            <person name="Oberbeckmann S."/>
            <person name="Bunk B."/>
            <person name="Jeske O."/>
            <person name="Meyerdierks A."/>
            <person name="Storesund J.E."/>
            <person name="Kallscheuer N."/>
            <person name="Luecker S."/>
            <person name="Lage O.M."/>
            <person name="Pohl T."/>
            <person name="Merkel B.J."/>
            <person name="Hornburger P."/>
            <person name="Mueller R.-W."/>
            <person name="Bruemmer F."/>
            <person name="Labrenz M."/>
            <person name="Spormann A.M."/>
            <person name="Op den Camp H."/>
            <person name="Overmann J."/>
            <person name="Amann R."/>
            <person name="Jetten M.S.M."/>
            <person name="Mascher T."/>
            <person name="Medema M.H."/>
            <person name="Devos D.P."/>
            <person name="Kaster A.-K."/>
            <person name="Ovreas L."/>
            <person name="Rohde M."/>
            <person name="Galperin M.Y."/>
            <person name="Jogler C."/>
        </authorList>
    </citation>
    <scope>NUCLEOTIDE SEQUENCE [LARGE SCALE GENOMIC DNA]</scope>
    <source>
        <strain evidence="7 8">Poly30</strain>
    </source>
</reference>
<evidence type="ECO:0000256" key="4">
    <source>
        <dbReference type="ARBA" id="ARBA00023143"/>
    </source>
</evidence>
<sequence length="121" mass="13812">MTIQPRGTDLLMRLMSSAAMRRDVLANNIASQNLPGYRRRDVQFEEALSEAMSKGKSSEELSEIEPEIVTDWFTETRADGNNVNAEEEASMLRENRIRFELYAMIMKSQHGLISQAINSDR</sequence>
<evidence type="ECO:0000256" key="3">
    <source>
        <dbReference type="ARBA" id="ARBA00014376"/>
    </source>
</evidence>
<dbReference type="InterPro" id="IPR006300">
    <property type="entry name" value="FlgB"/>
</dbReference>
<keyword evidence="7" id="KW-0966">Cell projection</keyword>
<comment type="function">
    <text evidence="5 6">Structural component of flagellum, the bacterial motility apparatus. Part of the rod structure of flagellar basal body.</text>
</comment>
<keyword evidence="4 6" id="KW-0975">Bacterial flagellum</keyword>
<evidence type="ECO:0000256" key="6">
    <source>
        <dbReference type="PIRNR" id="PIRNR002889"/>
    </source>
</evidence>
<keyword evidence="7" id="KW-0969">Cilium</keyword>
<proteinExistence type="inferred from homology"/>
<dbReference type="OrthoDB" id="9792068at2"/>
<dbReference type="Proteomes" id="UP000320390">
    <property type="component" value="Chromosome"/>
</dbReference>
<evidence type="ECO:0000313" key="7">
    <source>
        <dbReference type="EMBL" id="QDV04998.1"/>
    </source>
</evidence>
<dbReference type="EMBL" id="CP036434">
    <property type="protein sequence ID" value="QDV04998.1"/>
    <property type="molecule type" value="Genomic_DNA"/>
</dbReference>
<dbReference type="GO" id="GO:0071973">
    <property type="term" value="P:bacterial-type flagellum-dependent cell motility"/>
    <property type="evidence" value="ECO:0007669"/>
    <property type="project" value="InterPro"/>
</dbReference>
<accession>A0A518ELN9</accession>
<dbReference type="GO" id="GO:0030694">
    <property type="term" value="C:bacterial-type flagellum basal body, rod"/>
    <property type="evidence" value="ECO:0007669"/>
    <property type="project" value="InterPro"/>
</dbReference>
<evidence type="ECO:0000256" key="2">
    <source>
        <dbReference type="ARBA" id="ARBA00009677"/>
    </source>
</evidence>
<protein>
    <recommendedName>
        <fullName evidence="3 6">Flagellar basal body rod protein FlgB</fullName>
    </recommendedName>
</protein>
<organism evidence="7 8">
    <name type="scientific">Saltatorellus ferox</name>
    <dbReference type="NCBI Taxonomy" id="2528018"/>
    <lineage>
        <taxon>Bacteria</taxon>
        <taxon>Pseudomonadati</taxon>
        <taxon>Planctomycetota</taxon>
        <taxon>Planctomycetia</taxon>
        <taxon>Planctomycetia incertae sedis</taxon>
        <taxon>Saltatorellus</taxon>
    </lineage>
</organism>
<evidence type="ECO:0000256" key="1">
    <source>
        <dbReference type="ARBA" id="ARBA00004117"/>
    </source>
</evidence>
<dbReference type="RefSeq" id="WP_145194426.1">
    <property type="nucleotide sequence ID" value="NZ_CP036434.1"/>
</dbReference>
<dbReference type="NCBIfam" id="TIGR01396">
    <property type="entry name" value="FlgB"/>
    <property type="match status" value="1"/>
</dbReference>
<dbReference type="AlphaFoldDB" id="A0A518ELN9"/>
<comment type="similarity">
    <text evidence="2 6">Belongs to the flagella basal body rod proteins family.</text>
</comment>
<keyword evidence="8" id="KW-1185">Reference proteome</keyword>
<gene>
    <name evidence="7" type="primary">flgB</name>
    <name evidence="7" type="ORF">Poly30_04930</name>
</gene>
<comment type="subcellular location">
    <subcellularLocation>
        <location evidence="1 6">Bacterial flagellum basal body</location>
    </subcellularLocation>
</comment>